<organism evidence="9 10">
    <name type="scientific">Rhizodiscina lignyota</name>
    <dbReference type="NCBI Taxonomy" id="1504668"/>
    <lineage>
        <taxon>Eukaryota</taxon>
        <taxon>Fungi</taxon>
        <taxon>Dikarya</taxon>
        <taxon>Ascomycota</taxon>
        <taxon>Pezizomycotina</taxon>
        <taxon>Dothideomycetes</taxon>
        <taxon>Pleosporomycetidae</taxon>
        <taxon>Aulographales</taxon>
        <taxon>Rhizodiscinaceae</taxon>
        <taxon>Rhizodiscina</taxon>
    </lineage>
</organism>
<keyword evidence="6 8" id="KW-0472">Membrane</keyword>
<dbReference type="PANTHER" id="PTHR48022:SF64">
    <property type="entry name" value="MAJOR FACILITATOR SUPERFAMILY (MFS) PROFILE DOMAIN-CONTAINING PROTEIN"/>
    <property type="match status" value="1"/>
</dbReference>
<evidence type="ECO:0000256" key="7">
    <source>
        <dbReference type="RuleBase" id="RU003346"/>
    </source>
</evidence>
<dbReference type="NCBIfam" id="TIGR00879">
    <property type="entry name" value="SP"/>
    <property type="match status" value="1"/>
</dbReference>
<dbReference type="InterPro" id="IPR036259">
    <property type="entry name" value="MFS_trans_sf"/>
</dbReference>
<dbReference type="PANTHER" id="PTHR48022">
    <property type="entry name" value="PLASTIDIC GLUCOSE TRANSPORTER 4"/>
    <property type="match status" value="1"/>
</dbReference>
<evidence type="ECO:0000256" key="2">
    <source>
        <dbReference type="ARBA" id="ARBA00010992"/>
    </source>
</evidence>
<dbReference type="EMBL" id="ML978129">
    <property type="protein sequence ID" value="KAF2096612.1"/>
    <property type="molecule type" value="Genomic_DNA"/>
</dbReference>
<dbReference type="InterPro" id="IPR050360">
    <property type="entry name" value="MFS_Sugar_Transporters"/>
</dbReference>
<protein>
    <submittedName>
        <fullName evidence="9">General substrate transporter</fullName>
    </submittedName>
</protein>
<feature type="transmembrane region" description="Helical" evidence="8">
    <location>
        <begin position="168"/>
        <end position="188"/>
    </location>
</feature>
<comment type="similarity">
    <text evidence="2 7">Belongs to the major facilitator superfamily. Sugar transporter (TC 2.A.1.1) family.</text>
</comment>
<accession>A0A9P4M6S0</accession>
<gene>
    <name evidence="9" type="ORF">NA57DRAFT_78214</name>
</gene>
<dbReference type="SUPFAM" id="SSF103473">
    <property type="entry name" value="MFS general substrate transporter"/>
    <property type="match status" value="1"/>
</dbReference>
<comment type="subcellular location">
    <subcellularLocation>
        <location evidence="1">Membrane</location>
        <topology evidence="1">Multi-pass membrane protein</topology>
    </subcellularLocation>
</comment>
<feature type="transmembrane region" description="Helical" evidence="8">
    <location>
        <begin position="290"/>
        <end position="316"/>
    </location>
</feature>
<keyword evidence="5 8" id="KW-1133">Transmembrane helix</keyword>
<feature type="transmembrane region" description="Helical" evidence="8">
    <location>
        <begin position="391"/>
        <end position="415"/>
    </location>
</feature>
<evidence type="ECO:0000256" key="3">
    <source>
        <dbReference type="ARBA" id="ARBA00022448"/>
    </source>
</evidence>
<feature type="transmembrane region" description="Helical" evidence="8">
    <location>
        <begin position="109"/>
        <end position="127"/>
    </location>
</feature>
<dbReference type="FunFam" id="1.20.1250.20:FF:000117">
    <property type="entry name" value="MFS hexose transporter"/>
    <property type="match status" value="1"/>
</dbReference>
<evidence type="ECO:0000256" key="6">
    <source>
        <dbReference type="ARBA" id="ARBA00023136"/>
    </source>
</evidence>
<reference evidence="9" key="1">
    <citation type="journal article" date="2020" name="Stud. Mycol.">
        <title>101 Dothideomycetes genomes: a test case for predicting lifestyles and emergence of pathogens.</title>
        <authorList>
            <person name="Haridas S."/>
            <person name="Albert R."/>
            <person name="Binder M."/>
            <person name="Bloem J."/>
            <person name="Labutti K."/>
            <person name="Salamov A."/>
            <person name="Andreopoulos B."/>
            <person name="Baker S."/>
            <person name="Barry K."/>
            <person name="Bills G."/>
            <person name="Bluhm B."/>
            <person name="Cannon C."/>
            <person name="Castanera R."/>
            <person name="Culley D."/>
            <person name="Daum C."/>
            <person name="Ezra D."/>
            <person name="Gonzalez J."/>
            <person name="Henrissat B."/>
            <person name="Kuo A."/>
            <person name="Liang C."/>
            <person name="Lipzen A."/>
            <person name="Lutzoni F."/>
            <person name="Magnuson J."/>
            <person name="Mondo S."/>
            <person name="Nolan M."/>
            <person name="Ohm R."/>
            <person name="Pangilinan J."/>
            <person name="Park H.-J."/>
            <person name="Ramirez L."/>
            <person name="Alfaro M."/>
            <person name="Sun H."/>
            <person name="Tritt A."/>
            <person name="Yoshinaga Y."/>
            <person name="Zwiers L.-H."/>
            <person name="Turgeon B."/>
            <person name="Goodwin S."/>
            <person name="Spatafora J."/>
            <person name="Crous P."/>
            <person name="Grigoriev I."/>
        </authorList>
    </citation>
    <scope>NUCLEOTIDE SEQUENCE</scope>
    <source>
        <strain evidence="9">CBS 133067</strain>
    </source>
</reference>
<evidence type="ECO:0000256" key="8">
    <source>
        <dbReference type="SAM" id="Phobius"/>
    </source>
</evidence>
<dbReference type="AlphaFoldDB" id="A0A9P4M6S0"/>
<dbReference type="InterPro" id="IPR003663">
    <property type="entry name" value="Sugar/inositol_transpt"/>
</dbReference>
<sequence>MAPNVLKSNPPEQVQVAQEEAPKLRHVTWYKDPGLRKLYACCIVVCMSSATTGYDGSMLNGLQILPVWQDYFQHPHGSLLGLFGSIYSIGNLAGLPFAPYIADRYGRKLAIAIGCCILFVGCAVQGASHNFKMFIAARFFVGLGCSISQGAAPLLITEICHPQHRGRVTAAYNTLWYFGAIIATWTTFGTFKINNNWCWRIPSILQAAPSLFQIIFLYFVPESPRWLLSKDRDQDALNMLAKYHASGDMNDATVQFEFHEIRETLHLEKRHKKQSSYLDFLRTKGNRRRLLTLLSLGLFSQWSGNGLTGYYFAIVMDGIGITDKDTQFILSGCLNIKSLIVALLVATLVDRVGRRPLFITATAGMFVIFVLWTACSGLYDTEGNKAAGKAVVAFVFLFGVMYNFAWNGLMMAYAVEILPYKIRAKGIMLLNLFVQAALVFNQYINPIGLASLLPHWRFYAIYCGWLVFELIFVYFFYLETRGPTLEEIAKIFDGDEAEVAHIDQDMVDEKIGAVHVEELPADEAQVHVKQA</sequence>
<dbReference type="InterPro" id="IPR005828">
    <property type="entry name" value="MFS_sugar_transport-like"/>
</dbReference>
<feature type="transmembrane region" description="Helical" evidence="8">
    <location>
        <begin position="328"/>
        <end position="349"/>
    </location>
</feature>
<dbReference type="OrthoDB" id="6133115at2759"/>
<feature type="transmembrane region" description="Helical" evidence="8">
    <location>
        <begin position="133"/>
        <end position="156"/>
    </location>
</feature>
<feature type="transmembrane region" description="Helical" evidence="8">
    <location>
        <begin position="427"/>
        <end position="444"/>
    </location>
</feature>
<dbReference type="GO" id="GO:0016020">
    <property type="term" value="C:membrane"/>
    <property type="evidence" value="ECO:0007669"/>
    <property type="project" value="UniProtKB-SubCell"/>
</dbReference>
<dbReference type="Proteomes" id="UP000799772">
    <property type="component" value="Unassembled WGS sequence"/>
</dbReference>
<keyword evidence="3 7" id="KW-0813">Transport</keyword>
<evidence type="ECO:0000313" key="10">
    <source>
        <dbReference type="Proteomes" id="UP000799772"/>
    </source>
</evidence>
<evidence type="ECO:0000256" key="1">
    <source>
        <dbReference type="ARBA" id="ARBA00004141"/>
    </source>
</evidence>
<dbReference type="InterPro" id="IPR005829">
    <property type="entry name" value="Sugar_transporter_CS"/>
</dbReference>
<evidence type="ECO:0000256" key="5">
    <source>
        <dbReference type="ARBA" id="ARBA00022989"/>
    </source>
</evidence>
<feature type="transmembrane region" description="Helical" evidence="8">
    <location>
        <begin position="456"/>
        <end position="477"/>
    </location>
</feature>
<dbReference type="Gene3D" id="1.20.1250.20">
    <property type="entry name" value="MFS general substrate transporter like domains"/>
    <property type="match status" value="1"/>
</dbReference>
<dbReference type="PROSITE" id="PS00216">
    <property type="entry name" value="SUGAR_TRANSPORT_1"/>
    <property type="match status" value="1"/>
</dbReference>
<proteinExistence type="inferred from homology"/>
<evidence type="ECO:0000256" key="4">
    <source>
        <dbReference type="ARBA" id="ARBA00022692"/>
    </source>
</evidence>
<feature type="transmembrane region" description="Helical" evidence="8">
    <location>
        <begin position="200"/>
        <end position="220"/>
    </location>
</feature>
<feature type="transmembrane region" description="Helical" evidence="8">
    <location>
        <begin position="356"/>
        <end position="379"/>
    </location>
</feature>
<keyword evidence="10" id="KW-1185">Reference proteome</keyword>
<dbReference type="Pfam" id="PF00083">
    <property type="entry name" value="Sugar_tr"/>
    <property type="match status" value="1"/>
</dbReference>
<keyword evidence="4 8" id="KW-0812">Transmembrane</keyword>
<feature type="transmembrane region" description="Helical" evidence="8">
    <location>
        <begin position="79"/>
        <end position="102"/>
    </location>
</feature>
<name>A0A9P4M6S0_9PEZI</name>
<evidence type="ECO:0000313" key="9">
    <source>
        <dbReference type="EMBL" id="KAF2096612.1"/>
    </source>
</evidence>
<comment type="caution">
    <text evidence="9">The sequence shown here is derived from an EMBL/GenBank/DDBJ whole genome shotgun (WGS) entry which is preliminary data.</text>
</comment>
<dbReference type="GO" id="GO:0005351">
    <property type="term" value="F:carbohydrate:proton symporter activity"/>
    <property type="evidence" value="ECO:0007669"/>
    <property type="project" value="TreeGrafter"/>
</dbReference>